<evidence type="ECO:0000256" key="2">
    <source>
        <dbReference type="ARBA" id="ARBA00022692"/>
    </source>
</evidence>
<reference evidence="12" key="1">
    <citation type="journal article" date="2006" name="Science">
        <title>Ancient noncoding elements conserved in the human genome.</title>
        <authorList>
            <person name="Venkatesh B."/>
            <person name="Kirkness E.F."/>
            <person name="Loh Y.H."/>
            <person name="Halpern A.L."/>
            <person name="Lee A.P."/>
            <person name="Johnson J."/>
            <person name="Dandona N."/>
            <person name="Viswanathan L.D."/>
            <person name="Tay A."/>
            <person name="Venter J.C."/>
            <person name="Strausberg R.L."/>
            <person name="Brenner S."/>
        </authorList>
    </citation>
    <scope>NUCLEOTIDE SEQUENCE [LARGE SCALE GENOMIC DNA]</scope>
</reference>
<organism evidence="11 12">
    <name type="scientific">Callorhinchus milii</name>
    <name type="common">Ghost shark</name>
    <dbReference type="NCBI Taxonomy" id="7868"/>
    <lineage>
        <taxon>Eukaryota</taxon>
        <taxon>Metazoa</taxon>
        <taxon>Chordata</taxon>
        <taxon>Craniata</taxon>
        <taxon>Vertebrata</taxon>
        <taxon>Chondrichthyes</taxon>
        <taxon>Holocephali</taxon>
        <taxon>Chimaeriformes</taxon>
        <taxon>Callorhinchidae</taxon>
        <taxon>Callorhinchus</taxon>
    </lineage>
</organism>
<evidence type="ECO:0000313" key="12">
    <source>
        <dbReference type="Proteomes" id="UP000314986"/>
    </source>
</evidence>
<dbReference type="GO" id="GO:0005524">
    <property type="term" value="F:ATP binding"/>
    <property type="evidence" value="ECO:0007669"/>
    <property type="project" value="UniProtKB-KW"/>
</dbReference>
<dbReference type="Pfam" id="PF07714">
    <property type="entry name" value="PK_Tyr_Ser-Thr"/>
    <property type="match status" value="1"/>
</dbReference>
<evidence type="ECO:0000256" key="3">
    <source>
        <dbReference type="ARBA" id="ARBA00022729"/>
    </source>
</evidence>
<dbReference type="InterPro" id="IPR011009">
    <property type="entry name" value="Kinase-like_dom_sf"/>
</dbReference>
<evidence type="ECO:0000256" key="1">
    <source>
        <dbReference type="ARBA" id="ARBA00004370"/>
    </source>
</evidence>
<dbReference type="GO" id="GO:0005007">
    <property type="term" value="F:fibroblast growth factor receptor activity"/>
    <property type="evidence" value="ECO:0007669"/>
    <property type="project" value="TreeGrafter"/>
</dbReference>
<keyword evidence="2" id="KW-0812">Transmembrane</keyword>
<keyword evidence="4" id="KW-0547">Nucleotide-binding</keyword>
<name>A0A4W3H3G4_CALMI</name>
<dbReference type="InterPro" id="IPR050122">
    <property type="entry name" value="RTK"/>
</dbReference>
<dbReference type="Proteomes" id="UP000314986">
    <property type="component" value="Unassembled WGS sequence"/>
</dbReference>
<feature type="compositionally biased region" description="Polar residues" evidence="9">
    <location>
        <begin position="116"/>
        <end position="126"/>
    </location>
</feature>
<reference evidence="11" key="5">
    <citation type="submission" date="2025-09" db="UniProtKB">
        <authorList>
            <consortium name="Ensembl"/>
        </authorList>
    </citation>
    <scope>IDENTIFICATION</scope>
</reference>
<dbReference type="PROSITE" id="PS50011">
    <property type="entry name" value="PROTEIN_KINASE_DOM"/>
    <property type="match status" value="1"/>
</dbReference>
<keyword evidence="7" id="KW-0472">Membrane</keyword>
<reference evidence="12" key="3">
    <citation type="journal article" date="2014" name="Nature">
        <title>Elephant shark genome provides unique insights into gnathostome evolution.</title>
        <authorList>
            <consortium name="International Elephant Shark Genome Sequencing Consortium"/>
            <person name="Venkatesh B."/>
            <person name="Lee A.P."/>
            <person name="Ravi V."/>
            <person name="Maurya A.K."/>
            <person name="Lian M.M."/>
            <person name="Swann J.B."/>
            <person name="Ohta Y."/>
            <person name="Flajnik M.F."/>
            <person name="Sutoh Y."/>
            <person name="Kasahara M."/>
            <person name="Hoon S."/>
            <person name="Gangu V."/>
            <person name="Roy S.W."/>
            <person name="Irimia M."/>
            <person name="Korzh V."/>
            <person name="Kondrychyn I."/>
            <person name="Lim Z.W."/>
            <person name="Tay B.H."/>
            <person name="Tohari S."/>
            <person name="Kong K.W."/>
            <person name="Ho S."/>
            <person name="Lorente-Galdos B."/>
            <person name="Quilez J."/>
            <person name="Marques-Bonet T."/>
            <person name="Raney B.J."/>
            <person name="Ingham P.W."/>
            <person name="Tay A."/>
            <person name="Hillier L.W."/>
            <person name="Minx P."/>
            <person name="Boehm T."/>
            <person name="Wilson R.K."/>
            <person name="Brenner S."/>
            <person name="Warren W.C."/>
        </authorList>
    </citation>
    <scope>NUCLEOTIDE SEQUENCE [LARGE SCALE GENOMIC DNA]</scope>
</reference>
<dbReference type="AlphaFoldDB" id="A0A4W3H3G4"/>
<dbReference type="InterPro" id="IPR001245">
    <property type="entry name" value="Ser-Thr/Tyr_kinase_cat_dom"/>
</dbReference>
<keyword evidence="6" id="KW-1133">Transmembrane helix</keyword>
<dbReference type="InterPro" id="IPR020635">
    <property type="entry name" value="Tyr_kinase_cat_dom"/>
</dbReference>
<dbReference type="SUPFAM" id="SSF56112">
    <property type="entry name" value="Protein kinase-like (PK-like)"/>
    <property type="match status" value="1"/>
</dbReference>
<dbReference type="GO" id="GO:0017134">
    <property type="term" value="F:fibroblast growth factor binding"/>
    <property type="evidence" value="ECO:0007669"/>
    <property type="project" value="TreeGrafter"/>
</dbReference>
<comment type="subcellular location">
    <subcellularLocation>
        <location evidence="1">Membrane</location>
    </subcellularLocation>
</comment>
<accession>A0A4W3H3G4</accession>
<protein>
    <submittedName>
        <fullName evidence="11">Fibroblast growth factor receptor 1-like</fullName>
    </submittedName>
</protein>
<dbReference type="Ensembl" id="ENSCMIT00000009958.1">
    <property type="protein sequence ID" value="ENSCMIP00000009697.1"/>
    <property type="gene ID" value="ENSCMIG00000005123.1"/>
</dbReference>
<evidence type="ECO:0000313" key="11">
    <source>
        <dbReference type="Ensembl" id="ENSCMIP00000009697.1"/>
    </source>
</evidence>
<evidence type="ECO:0000256" key="6">
    <source>
        <dbReference type="ARBA" id="ARBA00022989"/>
    </source>
</evidence>
<dbReference type="FunFam" id="1.10.510.10:FF:001927">
    <property type="entry name" value="Receptor protein-tyrosine kinase"/>
    <property type="match status" value="1"/>
</dbReference>
<evidence type="ECO:0000256" key="9">
    <source>
        <dbReference type="SAM" id="MobiDB-lite"/>
    </source>
</evidence>
<dbReference type="SMART" id="SM00219">
    <property type="entry name" value="TyrKc"/>
    <property type="match status" value="1"/>
</dbReference>
<reference evidence="12" key="2">
    <citation type="journal article" date="2007" name="PLoS Biol.">
        <title>Survey sequencing and comparative analysis of the elephant shark (Callorhinchus milii) genome.</title>
        <authorList>
            <person name="Venkatesh B."/>
            <person name="Kirkness E.F."/>
            <person name="Loh Y.H."/>
            <person name="Halpern A.L."/>
            <person name="Lee A.P."/>
            <person name="Johnson J."/>
            <person name="Dandona N."/>
            <person name="Viswanathan L.D."/>
            <person name="Tay A."/>
            <person name="Venter J.C."/>
            <person name="Strausberg R.L."/>
            <person name="Brenner S."/>
        </authorList>
    </citation>
    <scope>NUCLEOTIDE SEQUENCE [LARGE SCALE GENOMIC DNA]</scope>
</reference>
<keyword evidence="12" id="KW-1185">Reference proteome</keyword>
<dbReference type="PANTHER" id="PTHR24416">
    <property type="entry name" value="TYROSINE-PROTEIN KINASE RECEPTOR"/>
    <property type="match status" value="1"/>
</dbReference>
<evidence type="ECO:0000256" key="8">
    <source>
        <dbReference type="ARBA" id="ARBA00023170"/>
    </source>
</evidence>
<feature type="region of interest" description="Disordered" evidence="9">
    <location>
        <begin position="116"/>
        <end position="156"/>
    </location>
</feature>
<dbReference type="PANTHER" id="PTHR24416:SF550">
    <property type="entry name" value="FIBROBLAST GROWTH FACTOR RECEPTOR HOMOLOG 1-RELATED"/>
    <property type="match status" value="1"/>
</dbReference>
<proteinExistence type="predicted"/>
<evidence type="ECO:0000259" key="10">
    <source>
        <dbReference type="PROSITE" id="PS50011"/>
    </source>
</evidence>
<dbReference type="PRINTS" id="PR00109">
    <property type="entry name" value="TYRKINASE"/>
</dbReference>
<dbReference type="InParanoid" id="A0A4W3H3G4"/>
<dbReference type="STRING" id="7868.ENSCMIP00000009697"/>
<sequence length="156" mass="17876">MAPEALFDRIYTHQSDVWSFGVLLWEIFTLGGSPYPGIPVEELFKLLKEGHRMDKPSSCTNELYMTMRDCWHVMPSQRPTFKQLVEDLDRILAMTVNQEYLDLSVTLDQYSPSFPDTRSSTCSSGEDSVFSHDPLPEEPCLPKYPGQMNGALKRKH</sequence>
<keyword evidence="8" id="KW-0675">Receptor</keyword>
<evidence type="ECO:0000256" key="7">
    <source>
        <dbReference type="ARBA" id="ARBA00023136"/>
    </source>
</evidence>
<keyword evidence="3" id="KW-0732">Signal</keyword>
<feature type="domain" description="Protein kinase" evidence="10">
    <location>
        <begin position="1"/>
        <end position="101"/>
    </location>
</feature>
<keyword evidence="5" id="KW-0067">ATP-binding</keyword>
<dbReference type="Gene3D" id="1.10.510.10">
    <property type="entry name" value="Transferase(Phosphotransferase) domain 1"/>
    <property type="match status" value="1"/>
</dbReference>
<dbReference type="OMA" id="HYVNIEH"/>
<evidence type="ECO:0000256" key="5">
    <source>
        <dbReference type="ARBA" id="ARBA00022840"/>
    </source>
</evidence>
<dbReference type="GO" id="GO:0005886">
    <property type="term" value="C:plasma membrane"/>
    <property type="evidence" value="ECO:0007669"/>
    <property type="project" value="TreeGrafter"/>
</dbReference>
<dbReference type="InterPro" id="IPR000719">
    <property type="entry name" value="Prot_kinase_dom"/>
</dbReference>
<dbReference type="GO" id="GO:0043235">
    <property type="term" value="C:receptor complex"/>
    <property type="evidence" value="ECO:0007669"/>
    <property type="project" value="TreeGrafter"/>
</dbReference>
<reference evidence="11" key="4">
    <citation type="submission" date="2025-08" db="UniProtKB">
        <authorList>
            <consortium name="Ensembl"/>
        </authorList>
    </citation>
    <scope>IDENTIFICATION</scope>
</reference>
<dbReference type="GeneTree" id="ENSGT00940000155860"/>
<evidence type="ECO:0000256" key="4">
    <source>
        <dbReference type="ARBA" id="ARBA00022741"/>
    </source>
</evidence>